<evidence type="ECO:0000313" key="2">
    <source>
        <dbReference type="Proteomes" id="UP001152795"/>
    </source>
</evidence>
<dbReference type="OrthoDB" id="6744471at2759"/>
<dbReference type="EMBL" id="CACRXK020000191">
    <property type="protein sequence ID" value="CAB3979367.1"/>
    <property type="molecule type" value="Genomic_DNA"/>
</dbReference>
<accession>A0A7D9HCK5</accession>
<keyword evidence="2" id="KW-1185">Reference proteome</keyword>
<organism evidence="1 2">
    <name type="scientific">Paramuricea clavata</name>
    <name type="common">Red gorgonian</name>
    <name type="synonym">Violescent sea-whip</name>
    <dbReference type="NCBI Taxonomy" id="317549"/>
    <lineage>
        <taxon>Eukaryota</taxon>
        <taxon>Metazoa</taxon>
        <taxon>Cnidaria</taxon>
        <taxon>Anthozoa</taxon>
        <taxon>Octocorallia</taxon>
        <taxon>Malacalcyonacea</taxon>
        <taxon>Plexauridae</taxon>
        <taxon>Paramuricea</taxon>
    </lineage>
</organism>
<gene>
    <name evidence="1" type="ORF">PACLA_8A085362</name>
</gene>
<sequence length="120" mass="14200">MIIIDKTKRVCQIVDFAIPYDTRVNTKEVEKIEKYQDLARKLGKPWKMKVVIIDSKLNTADDMVNVTLINNNNNGMKRLKDDIREPFNNEKDLPDKYREMYNTVFWESETMRKILSGLLT</sequence>
<comment type="caution">
    <text evidence="1">The sequence shown here is derived from an EMBL/GenBank/DDBJ whole genome shotgun (WGS) entry which is preliminary data.</text>
</comment>
<proteinExistence type="predicted"/>
<dbReference type="AlphaFoldDB" id="A0A7D9HCK5"/>
<reference evidence="1" key="1">
    <citation type="submission" date="2020-04" db="EMBL/GenBank/DDBJ databases">
        <authorList>
            <person name="Alioto T."/>
            <person name="Alioto T."/>
            <person name="Gomez Garrido J."/>
        </authorList>
    </citation>
    <scope>NUCLEOTIDE SEQUENCE</scope>
    <source>
        <strain evidence="1">A484AB</strain>
    </source>
</reference>
<protein>
    <submittedName>
        <fullName evidence="1">Uncharacterized protein</fullName>
    </submittedName>
</protein>
<dbReference type="Proteomes" id="UP001152795">
    <property type="component" value="Unassembled WGS sequence"/>
</dbReference>
<evidence type="ECO:0000313" key="1">
    <source>
        <dbReference type="EMBL" id="CAB3979367.1"/>
    </source>
</evidence>
<name>A0A7D9HCK5_PARCT</name>